<dbReference type="CDD" id="cd14942">
    <property type="entry name" value="TRAPPC3_bet3"/>
    <property type="match status" value="1"/>
</dbReference>
<evidence type="ECO:0000256" key="5">
    <source>
        <dbReference type="ARBA" id="ARBA00022824"/>
    </source>
</evidence>
<reference evidence="10 11" key="1">
    <citation type="journal article" date="2017" name="Curr. Biol.">
        <title>Genome architecture and evolution of a unichromosomal asexual nematode.</title>
        <authorList>
            <person name="Fradin H."/>
            <person name="Zegar C."/>
            <person name="Gutwein M."/>
            <person name="Lucas J."/>
            <person name="Kovtun M."/>
            <person name="Corcoran D."/>
            <person name="Baugh L.R."/>
            <person name="Kiontke K."/>
            <person name="Gunsalus K."/>
            <person name="Fitch D.H."/>
            <person name="Piano F."/>
        </authorList>
    </citation>
    <scope>NUCLEOTIDE SEQUENCE [LARGE SCALE GENOMIC DNA]</scope>
    <source>
        <strain evidence="10">PF1309</strain>
    </source>
</reference>
<evidence type="ECO:0000256" key="6">
    <source>
        <dbReference type="ARBA" id="ARBA00022892"/>
    </source>
</evidence>
<keyword evidence="7 8" id="KW-0333">Golgi apparatus</keyword>
<dbReference type="EMBL" id="LIAE01010218">
    <property type="protein sequence ID" value="PAV65186.1"/>
    <property type="molecule type" value="Genomic_DNA"/>
</dbReference>
<keyword evidence="5" id="KW-0256">Endoplasmic reticulum</keyword>
<dbReference type="GO" id="GO:0005794">
    <property type="term" value="C:Golgi apparatus"/>
    <property type="evidence" value="ECO:0007669"/>
    <property type="project" value="UniProtKB-SubCell"/>
</dbReference>
<dbReference type="Proteomes" id="UP000218231">
    <property type="component" value="Unassembled WGS sequence"/>
</dbReference>
<sequence>MSKTTKTGSLVDAKKMSAELFTLTYGAFVTQMLKDYEDPQVVTAKLDKIGFDMGTVLADDFLAKSANVPRCQDCKQIAEVLSKLAIPNYLGVPATVSNWSSGDREFSLIIESNPLTELVEIPDHLKATLNYSQVIAGAIRGALEALHFKVYAVAVENASNTEIRIKLDSILKDSLPAGEDY</sequence>
<dbReference type="PANTHER" id="PTHR13048">
    <property type="entry name" value="TRAFFICKING PROTEIN PARTICLE COMPLEX SUBUNIT 3"/>
    <property type="match status" value="1"/>
</dbReference>
<evidence type="ECO:0000256" key="1">
    <source>
        <dbReference type="ARBA" id="ARBA00004222"/>
    </source>
</evidence>
<evidence type="ECO:0000256" key="8">
    <source>
        <dbReference type="PIRNR" id="PIRNR018293"/>
    </source>
</evidence>
<dbReference type="SUPFAM" id="SSF111126">
    <property type="entry name" value="Ligand-binding domain in the NO signalling and Golgi transport"/>
    <property type="match status" value="1"/>
</dbReference>
<keyword evidence="11" id="KW-1185">Reference proteome</keyword>
<dbReference type="GO" id="GO:0030008">
    <property type="term" value="C:TRAPP complex"/>
    <property type="evidence" value="ECO:0007669"/>
    <property type="project" value="InterPro"/>
</dbReference>
<dbReference type="InterPro" id="IPR016721">
    <property type="entry name" value="Bet3"/>
</dbReference>
<keyword evidence="4 8" id="KW-0813">Transport</keyword>
<dbReference type="EMBL" id="LIAE01006707">
    <property type="protein sequence ID" value="PAV86014.1"/>
    <property type="molecule type" value="Genomic_DNA"/>
</dbReference>
<comment type="subcellular location">
    <subcellularLocation>
        <location evidence="2">Endoplasmic reticulum</location>
    </subcellularLocation>
    <subcellularLocation>
        <location evidence="1 8">Golgi apparatus</location>
        <location evidence="1 8">cis-Golgi network</location>
    </subcellularLocation>
</comment>
<dbReference type="GO" id="GO:0048193">
    <property type="term" value="P:Golgi vesicle transport"/>
    <property type="evidence" value="ECO:0007669"/>
    <property type="project" value="InterPro"/>
</dbReference>
<keyword evidence="6 8" id="KW-0931">ER-Golgi transport</keyword>
<evidence type="ECO:0000313" key="10">
    <source>
        <dbReference type="EMBL" id="PAV86014.1"/>
    </source>
</evidence>
<dbReference type="AlphaFoldDB" id="A0A2A2LII5"/>
<evidence type="ECO:0000313" key="11">
    <source>
        <dbReference type="Proteomes" id="UP000218231"/>
    </source>
</evidence>
<proteinExistence type="inferred from homology"/>
<dbReference type="PIRSF" id="PIRSF018293">
    <property type="entry name" value="TRAPP_I_complex_Bet3"/>
    <property type="match status" value="1"/>
</dbReference>
<dbReference type="STRING" id="2018661.A0A2A2LII5"/>
<dbReference type="GO" id="GO:0005783">
    <property type="term" value="C:endoplasmic reticulum"/>
    <property type="evidence" value="ECO:0007669"/>
    <property type="project" value="UniProtKB-SubCell"/>
</dbReference>
<dbReference type="InterPro" id="IPR024096">
    <property type="entry name" value="NO_sig/Golgi_transp_ligand-bd"/>
</dbReference>
<accession>A0A2A2LII5</accession>
<dbReference type="Pfam" id="PF04051">
    <property type="entry name" value="TRAPP"/>
    <property type="match status" value="1"/>
</dbReference>
<comment type="similarity">
    <text evidence="3 8">Belongs to the TRAPP small subunits family. BET3 subfamily.</text>
</comment>
<evidence type="ECO:0000256" key="7">
    <source>
        <dbReference type="ARBA" id="ARBA00023034"/>
    </source>
</evidence>
<comment type="caution">
    <text evidence="10">The sequence shown here is derived from an EMBL/GenBank/DDBJ whole genome shotgun (WGS) entry which is preliminary data.</text>
</comment>
<protein>
    <recommendedName>
        <fullName evidence="8">Trafficking protein particle complex subunit</fullName>
    </recommendedName>
</protein>
<organism evidence="10 11">
    <name type="scientific">Diploscapter pachys</name>
    <dbReference type="NCBI Taxonomy" id="2018661"/>
    <lineage>
        <taxon>Eukaryota</taxon>
        <taxon>Metazoa</taxon>
        <taxon>Ecdysozoa</taxon>
        <taxon>Nematoda</taxon>
        <taxon>Chromadorea</taxon>
        <taxon>Rhabditida</taxon>
        <taxon>Rhabditina</taxon>
        <taxon>Rhabditomorpha</taxon>
        <taxon>Rhabditoidea</taxon>
        <taxon>Rhabditidae</taxon>
        <taxon>Diploscapter</taxon>
    </lineage>
</organism>
<name>A0A2A2LII5_9BILA</name>
<dbReference type="Gene3D" id="3.30.1380.20">
    <property type="entry name" value="Trafficking protein particle complex subunit 3"/>
    <property type="match status" value="1"/>
</dbReference>
<comment type="subunit">
    <text evidence="8">Homodimer.</text>
</comment>
<evidence type="ECO:0000313" key="9">
    <source>
        <dbReference type="EMBL" id="PAV65186.1"/>
    </source>
</evidence>
<evidence type="ECO:0000256" key="2">
    <source>
        <dbReference type="ARBA" id="ARBA00004240"/>
    </source>
</evidence>
<comment type="function">
    <text evidence="8">May play a role in vesicular transport from endoplasmic reticulum to Golgi.</text>
</comment>
<gene>
    <name evidence="9" type="ORF">WR25_14515</name>
    <name evidence="10" type="ORF">WR25_26503</name>
</gene>
<evidence type="ECO:0000256" key="3">
    <source>
        <dbReference type="ARBA" id="ARBA00006218"/>
    </source>
</evidence>
<evidence type="ECO:0000256" key="4">
    <source>
        <dbReference type="ARBA" id="ARBA00022448"/>
    </source>
</evidence>
<dbReference type="OrthoDB" id="10262857at2759"/>
<dbReference type="InterPro" id="IPR007194">
    <property type="entry name" value="TRAPP_component"/>
</dbReference>